<organism evidence="2 3">
    <name type="scientific">Digitaria exilis</name>
    <dbReference type="NCBI Taxonomy" id="1010633"/>
    <lineage>
        <taxon>Eukaryota</taxon>
        <taxon>Viridiplantae</taxon>
        <taxon>Streptophyta</taxon>
        <taxon>Embryophyta</taxon>
        <taxon>Tracheophyta</taxon>
        <taxon>Spermatophyta</taxon>
        <taxon>Magnoliopsida</taxon>
        <taxon>Liliopsida</taxon>
        <taxon>Poales</taxon>
        <taxon>Poaceae</taxon>
        <taxon>PACMAD clade</taxon>
        <taxon>Panicoideae</taxon>
        <taxon>Panicodae</taxon>
        <taxon>Paniceae</taxon>
        <taxon>Anthephorinae</taxon>
        <taxon>Digitaria</taxon>
    </lineage>
</organism>
<name>A0A835AY27_9POAL</name>
<protein>
    <recommendedName>
        <fullName evidence="1">DUF6598 domain-containing protein</fullName>
    </recommendedName>
</protein>
<dbReference type="AlphaFoldDB" id="A0A835AY27"/>
<dbReference type="PANTHER" id="PTHR33065">
    <property type="entry name" value="OS07G0486400 PROTEIN"/>
    <property type="match status" value="1"/>
</dbReference>
<dbReference type="Proteomes" id="UP000636709">
    <property type="component" value="Unassembled WGS sequence"/>
</dbReference>
<accession>A0A835AY27</accession>
<gene>
    <name evidence="2" type="ORF">HU200_046647</name>
</gene>
<dbReference type="Pfam" id="PF20241">
    <property type="entry name" value="DUF6598"/>
    <property type="match status" value="1"/>
</dbReference>
<reference evidence="2" key="1">
    <citation type="submission" date="2020-07" db="EMBL/GenBank/DDBJ databases">
        <title>Genome sequence and genetic diversity analysis of an under-domesticated orphan crop, white fonio (Digitaria exilis).</title>
        <authorList>
            <person name="Bennetzen J.L."/>
            <person name="Chen S."/>
            <person name="Ma X."/>
            <person name="Wang X."/>
            <person name="Yssel A.E.J."/>
            <person name="Chaluvadi S.R."/>
            <person name="Johnson M."/>
            <person name="Gangashetty P."/>
            <person name="Hamidou F."/>
            <person name="Sanogo M.D."/>
            <person name="Zwaenepoel A."/>
            <person name="Wallace J."/>
            <person name="Van De Peer Y."/>
            <person name="Van Deynze A."/>
        </authorList>
    </citation>
    <scope>NUCLEOTIDE SEQUENCE</scope>
    <source>
        <tissue evidence="2">Leaves</tissue>
    </source>
</reference>
<keyword evidence="3" id="KW-1185">Reference proteome</keyword>
<evidence type="ECO:0000313" key="2">
    <source>
        <dbReference type="EMBL" id="KAF8677174.1"/>
    </source>
</evidence>
<dbReference type="PANTHER" id="PTHR33065:SF93">
    <property type="entry name" value="DUF6598 DOMAIN-CONTAINING PROTEIN"/>
    <property type="match status" value="1"/>
</dbReference>
<evidence type="ECO:0000259" key="1">
    <source>
        <dbReference type="Pfam" id="PF20241"/>
    </source>
</evidence>
<dbReference type="InterPro" id="IPR046533">
    <property type="entry name" value="DUF6598"/>
</dbReference>
<sequence>MADADGSVSVPVPWRRGDFARGSSLRASSALDPLLRGADRLSSEMKRFKELAGLEPLVDEAERRAKEADWLQYLRQMARYRVHRERMREAEDKIRDNDPKQGGEYFNRIDSSFIDLTRFDLDEESPLGPMRFTDTVYKSKDDYELCEGINFFSVRIAVSDVGFPIHVYGTVIARDSLDPRCVYLFRRDRDHCQLINSEDESLILTGPNRGLGLISMNHVEIDLKIKDHQGQDKELSKGVISISGTERRELRQCELESGSLATRLSTVEVMYGVVIHAVEGTVAIEVLQGDFTGKITAHTTSIPNSLVLYDSQVVGAMAGDGIGVMKLMQPAISVYMKDKLIMVAQTSDGTSKRTIEFTPKVNGREGEGLTVGNTKMRVKVAWSIMDF</sequence>
<feature type="domain" description="DUF6598" evidence="1">
    <location>
        <begin position="149"/>
        <end position="380"/>
    </location>
</feature>
<dbReference type="EMBL" id="JACEFO010002150">
    <property type="protein sequence ID" value="KAF8677174.1"/>
    <property type="molecule type" value="Genomic_DNA"/>
</dbReference>
<proteinExistence type="predicted"/>
<comment type="caution">
    <text evidence="2">The sequence shown here is derived from an EMBL/GenBank/DDBJ whole genome shotgun (WGS) entry which is preliminary data.</text>
</comment>
<dbReference type="OrthoDB" id="631772at2759"/>
<evidence type="ECO:0000313" key="3">
    <source>
        <dbReference type="Proteomes" id="UP000636709"/>
    </source>
</evidence>